<dbReference type="EMBL" id="VSWD01000006">
    <property type="protein sequence ID" value="KAK3099318.1"/>
    <property type="molecule type" value="Genomic_DNA"/>
</dbReference>
<dbReference type="AlphaFoldDB" id="A0AA89C317"/>
<reference evidence="2" key="1">
    <citation type="submission" date="2019-08" db="EMBL/GenBank/DDBJ databases">
        <title>The improved chromosome-level genome for the pearl oyster Pinctada fucata martensii using PacBio sequencing and Hi-C.</title>
        <authorList>
            <person name="Zheng Z."/>
        </authorList>
    </citation>
    <scope>NUCLEOTIDE SEQUENCE</scope>
    <source>
        <strain evidence="2">ZZ-2019</strain>
        <tissue evidence="2">Adductor muscle</tissue>
    </source>
</reference>
<name>A0AA89C317_PINIB</name>
<protein>
    <submittedName>
        <fullName evidence="2">Uncharacterized protein</fullName>
    </submittedName>
</protein>
<evidence type="ECO:0000256" key="1">
    <source>
        <dbReference type="SAM" id="MobiDB-lite"/>
    </source>
</evidence>
<keyword evidence="3" id="KW-1185">Reference proteome</keyword>
<feature type="region of interest" description="Disordered" evidence="1">
    <location>
        <begin position="417"/>
        <end position="440"/>
    </location>
</feature>
<evidence type="ECO:0000313" key="2">
    <source>
        <dbReference type="EMBL" id="KAK3099318.1"/>
    </source>
</evidence>
<sequence length="538" mass="60765">MWSYHPYVDHSYTRPYEFAKNDDTHGVARNSENFEAENDTENVIGAWTNDIEQECQATVKIQNDDDDERLEVDTTIEICINEFDFDNKDWFRNMHDAENNEADRRLECVENSCGGIILKDENIMYDEANVAENNIISGDEANNAESSVINSDEANNAENNITNSDEANDAEHNIISGDEASDAENNIMNGDEANDVENNIISGDEASDAENNINNGDEASDVENNIIKGDDINCIGNMCEADLVENENVANGHSYDSAINTTTAQLRIGKMYGDIHVRNENVMYSNAHVSEDNDNDSCIGETRTHKDKHVKKKTMVCQYLTYCYKTKMNAENSKKKRHKYYIEYTYEDEHVTEKNNINCDGEGMEMGTSIQENAMFVDTSSVENSRSVDASSSVENSMSVDTNENAVENMEWSIEEHDHDHEENDESDNGESDKSDNSVGETCEDYHIVKEENVMMYEDCHGRDTEIYTSFLGYENVDENKDLFNYSKETENGDKGSRVVDTGPPTIPLSKPVVTEIGEETVRLAWKPSIFQRTKSSP</sequence>
<comment type="caution">
    <text evidence="2">The sequence shown here is derived from an EMBL/GenBank/DDBJ whole genome shotgun (WGS) entry which is preliminary data.</text>
</comment>
<feature type="compositionally biased region" description="Basic and acidic residues" evidence="1">
    <location>
        <begin position="488"/>
        <end position="498"/>
    </location>
</feature>
<feature type="region of interest" description="Disordered" evidence="1">
    <location>
        <begin position="488"/>
        <end position="511"/>
    </location>
</feature>
<evidence type="ECO:0000313" key="3">
    <source>
        <dbReference type="Proteomes" id="UP001186944"/>
    </source>
</evidence>
<organism evidence="2 3">
    <name type="scientific">Pinctada imbricata</name>
    <name type="common">Atlantic pearl-oyster</name>
    <name type="synonym">Pinctada martensii</name>
    <dbReference type="NCBI Taxonomy" id="66713"/>
    <lineage>
        <taxon>Eukaryota</taxon>
        <taxon>Metazoa</taxon>
        <taxon>Spiralia</taxon>
        <taxon>Lophotrochozoa</taxon>
        <taxon>Mollusca</taxon>
        <taxon>Bivalvia</taxon>
        <taxon>Autobranchia</taxon>
        <taxon>Pteriomorphia</taxon>
        <taxon>Pterioida</taxon>
        <taxon>Pterioidea</taxon>
        <taxon>Pteriidae</taxon>
        <taxon>Pinctada</taxon>
    </lineage>
</organism>
<gene>
    <name evidence="2" type="ORF">FSP39_002554</name>
</gene>
<dbReference type="Proteomes" id="UP001186944">
    <property type="component" value="Unassembled WGS sequence"/>
</dbReference>
<feature type="region of interest" description="Disordered" evidence="1">
    <location>
        <begin position="380"/>
        <end position="403"/>
    </location>
</feature>
<accession>A0AA89C317</accession>
<proteinExistence type="predicted"/>